<dbReference type="GeneID" id="94832650"/>
<comment type="caution">
    <text evidence="5">The sequence shown here is derived from an EMBL/GenBank/DDBJ whole genome shotgun (WGS) entry which is preliminary data.</text>
</comment>
<dbReference type="CDD" id="cd00167">
    <property type="entry name" value="SANT"/>
    <property type="match status" value="2"/>
</dbReference>
<evidence type="ECO:0000259" key="3">
    <source>
        <dbReference type="PROSITE" id="PS50090"/>
    </source>
</evidence>
<keyword evidence="2" id="KW-0238">DNA-binding</keyword>
<dbReference type="SUPFAM" id="SSF46689">
    <property type="entry name" value="Homeodomain-like"/>
    <property type="match status" value="1"/>
</dbReference>
<dbReference type="GO" id="GO:0005634">
    <property type="term" value="C:nucleus"/>
    <property type="evidence" value="ECO:0007669"/>
    <property type="project" value="TreeGrafter"/>
</dbReference>
<sequence length="286" mass="33032">MNISIKAENNSLDGLPQICQELPSPAGFLNFIESDGEEEKRNAVRVGWKNRSKFTKDEDRLLKQLVSKYGESNWNFIAESMSGRNSRQVKERWCNYLSPSLNKSKWKSSEDSLLLKKVSDIGKKWVAISKYFHNRTDQMLKNRYNVLMRLHKRSSDADDETSEDFSDHEEIIIQPVRTRRASRQAILIEDNSTSSCQSNSLVQNASESSPQQQNVIDSLQAGQSNQAINVHNHNQNSFQETLFSQDDEAMFDFGKLFDEADFNAYFFLLYERFTSWSPQRFVGTIP</sequence>
<protein>
    <recommendedName>
        <fullName evidence="7">Myb-like DNA-binding domain containing protein</fullName>
    </recommendedName>
</protein>
<evidence type="ECO:0000313" key="5">
    <source>
        <dbReference type="EMBL" id="OHT14986.1"/>
    </source>
</evidence>
<dbReference type="EMBL" id="MLAK01000292">
    <property type="protein sequence ID" value="OHT14986.1"/>
    <property type="molecule type" value="Genomic_DNA"/>
</dbReference>
<feature type="domain" description="Myb-like" evidence="3">
    <location>
        <begin position="50"/>
        <end position="97"/>
    </location>
</feature>
<dbReference type="OrthoDB" id="2143914at2759"/>
<dbReference type="GO" id="GO:0000981">
    <property type="term" value="F:DNA-binding transcription factor activity, RNA polymerase II-specific"/>
    <property type="evidence" value="ECO:0007669"/>
    <property type="project" value="TreeGrafter"/>
</dbReference>
<proteinExistence type="predicted"/>
<dbReference type="GO" id="GO:0000978">
    <property type="term" value="F:RNA polymerase II cis-regulatory region sequence-specific DNA binding"/>
    <property type="evidence" value="ECO:0007669"/>
    <property type="project" value="TreeGrafter"/>
</dbReference>
<dbReference type="Proteomes" id="UP000179807">
    <property type="component" value="Unassembled WGS sequence"/>
</dbReference>
<feature type="domain" description="HTH myb-type" evidence="4">
    <location>
        <begin position="102"/>
        <end position="152"/>
    </location>
</feature>
<dbReference type="RefSeq" id="XP_068368122.1">
    <property type="nucleotide sequence ID" value="XM_068497946.1"/>
</dbReference>
<evidence type="ECO:0000259" key="4">
    <source>
        <dbReference type="PROSITE" id="PS51294"/>
    </source>
</evidence>
<gene>
    <name evidence="5" type="ORF">TRFO_14657</name>
</gene>
<evidence type="ECO:0008006" key="7">
    <source>
        <dbReference type="Google" id="ProtNLM"/>
    </source>
</evidence>
<dbReference type="PANTHER" id="PTHR45614:SF253">
    <property type="entry name" value="CHROMOSOME UNDETERMINED SCAFFOLD_38, WHOLE GENOME SHOTGUN SEQUENCE"/>
    <property type="match status" value="1"/>
</dbReference>
<dbReference type="AlphaFoldDB" id="A0A1J4KV21"/>
<name>A0A1J4KV21_9EUKA</name>
<dbReference type="InterPro" id="IPR017930">
    <property type="entry name" value="Myb_dom"/>
</dbReference>
<evidence type="ECO:0000256" key="1">
    <source>
        <dbReference type="ARBA" id="ARBA00022737"/>
    </source>
</evidence>
<feature type="domain" description="Myb-like" evidence="3">
    <location>
        <begin position="98"/>
        <end position="148"/>
    </location>
</feature>
<dbReference type="SMART" id="SM00717">
    <property type="entry name" value="SANT"/>
    <property type="match status" value="2"/>
</dbReference>
<feature type="domain" description="HTH myb-type" evidence="4">
    <location>
        <begin position="49"/>
        <end position="101"/>
    </location>
</feature>
<reference evidence="5" key="1">
    <citation type="submission" date="2016-10" db="EMBL/GenBank/DDBJ databases">
        <authorList>
            <person name="Benchimol M."/>
            <person name="Almeida L.G."/>
            <person name="Vasconcelos A.T."/>
            <person name="Perreira-Neves A."/>
            <person name="Rosa I.A."/>
            <person name="Tasca T."/>
            <person name="Bogo M.R."/>
            <person name="de Souza W."/>
        </authorList>
    </citation>
    <scope>NUCLEOTIDE SEQUENCE [LARGE SCALE GENOMIC DNA]</scope>
    <source>
        <strain evidence="5">K</strain>
    </source>
</reference>
<keyword evidence="1" id="KW-0677">Repeat</keyword>
<dbReference type="PROSITE" id="PS51294">
    <property type="entry name" value="HTH_MYB"/>
    <property type="match status" value="2"/>
</dbReference>
<evidence type="ECO:0000313" key="6">
    <source>
        <dbReference type="Proteomes" id="UP000179807"/>
    </source>
</evidence>
<dbReference type="Gene3D" id="1.10.10.60">
    <property type="entry name" value="Homeodomain-like"/>
    <property type="match status" value="2"/>
</dbReference>
<evidence type="ECO:0000256" key="2">
    <source>
        <dbReference type="ARBA" id="ARBA00023125"/>
    </source>
</evidence>
<dbReference type="InterPro" id="IPR009057">
    <property type="entry name" value="Homeodomain-like_sf"/>
</dbReference>
<dbReference type="InterPro" id="IPR050560">
    <property type="entry name" value="MYB_TF"/>
</dbReference>
<accession>A0A1J4KV21</accession>
<organism evidence="5 6">
    <name type="scientific">Tritrichomonas foetus</name>
    <dbReference type="NCBI Taxonomy" id="1144522"/>
    <lineage>
        <taxon>Eukaryota</taxon>
        <taxon>Metamonada</taxon>
        <taxon>Parabasalia</taxon>
        <taxon>Tritrichomonadida</taxon>
        <taxon>Tritrichomonadidae</taxon>
        <taxon>Tritrichomonas</taxon>
    </lineage>
</organism>
<dbReference type="Pfam" id="PF13921">
    <property type="entry name" value="Myb_DNA-bind_6"/>
    <property type="match status" value="1"/>
</dbReference>
<dbReference type="FunFam" id="1.10.10.60:FF:000010">
    <property type="entry name" value="Transcriptional activator Myb isoform A"/>
    <property type="match status" value="1"/>
</dbReference>
<dbReference type="PROSITE" id="PS50090">
    <property type="entry name" value="MYB_LIKE"/>
    <property type="match status" value="2"/>
</dbReference>
<keyword evidence="6" id="KW-1185">Reference proteome</keyword>
<dbReference type="VEuPathDB" id="TrichDB:TRFO_14657"/>
<dbReference type="InterPro" id="IPR001005">
    <property type="entry name" value="SANT/Myb"/>
</dbReference>
<dbReference type="PANTHER" id="PTHR45614">
    <property type="entry name" value="MYB PROTEIN-RELATED"/>
    <property type="match status" value="1"/>
</dbReference>